<evidence type="ECO:0000256" key="2">
    <source>
        <dbReference type="ARBA" id="ARBA00006275"/>
    </source>
</evidence>
<dbReference type="Gene3D" id="1.25.40.390">
    <property type="match status" value="1"/>
</dbReference>
<evidence type="ECO:0000256" key="3">
    <source>
        <dbReference type="ARBA" id="ARBA00022729"/>
    </source>
</evidence>
<evidence type="ECO:0000259" key="6">
    <source>
        <dbReference type="Pfam" id="PF07980"/>
    </source>
</evidence>
<dbReference type="Gene3D" id="1.25.40.900">
    <property type="match status" value="1"/>
</dbReference>
<organism evidence="8 9">
    <name type="scientific">Myroides odoratimimus</name>
    <dbReference type="NCBI Taxonomy" id="76832"/>
    <lineage>
        <taxon>Bacteria</taxon>
        <taxon>Pseudomonadati</taxon>
        <taxon>Bacteroidota</taxon>
        <taxon>Flavobacteriia</taxon>
        <taxon>Flavobacteriales</taxon>
        <taxon>Flavobacteriaceae</taxon>
        <taxon>Myroides</taxon>
    </lineage>
</organism>
<gene>
    <name evidence="8" type="ORF">AS202_03030</name>
</gene>
<feature type="domain" description="RagB/SusD" evidence="6">
    <location>
        <begin position="321"/>
        <end position="472"/>
    </location>
</feature>
<reference evidence="8 9" key="1">
    <citation type="journal article" date="2016" name="J. Zhejiang Univ. Sci. B">
        <title>Antibiotic resistance mechanisms of Myroides sp.</title>
        <authorList>
            <person name="Hu S."/>
            <person name="Yuan S."/>
            <person name="Qu H."/>
            <person name="Jiang T."/>
            <person name="Zhou Y."/>
            <person name="Wang M."/>
            <person name="Ming D."/>
        </authorList>
    </citation>
    <scope>NUCLEOTIDE SEQUENCE [LARGE SCALE GENOMIC DNA]</scope>
    <source>
        <strain evidence="8 9">PR63039</strain>
    </source>
</reference>
<comment type="subcellular location">
    <subcellularLocation>
        <location evidence="1">Cell outer membrane</location>
    </subcellularLocation>
</comment>
<proteinExistence type="inferred from homology"/>
<protein>
    <submittedName>
        <fullName evidence="8">Glycan metabolism protein RagB</fullName>
    </submittedName>
</protein>
<dbReference type="CDD" id="cd08977">
    <property type="entry name" value="SusD"/>
    <property type="match status" value="1"/>
</dbReference>
<evidence type="ECO:0000259" key="7">
    <source>
        <dbReference type="Pfam" id="PF14322"/>
    </source>
</evidence>
<evidence type="ECO:0000313" key="9">
    <source>
        <dbReference type="Proteomes" id="UP000069030"/>
    </source>
</evidence>
<dbReference type="EMBL" id="CP013690">
    <property type="protein sequence ID" value="ALU25192.1"/>
    <property type="molecule type" value="Genomic_DNA"/>
</dbReference>
<feature type="domain" description="SusD-like N-terminal" evidence="7">
    <location>
        <begin position="68"/>
        <end position="232"/>
    </location>
</feature>
<dbReference type="AlphaFoldDB" id="A0A0S7EHK5"/>
<dbReference type="InterPro" id="IPR033985">
    <property type="entry name" value="SusD-like_N"/>
</dbReference>
<dbReference type="Proteomes" id="UP000069030">
    <property type="component" value="Chromosome"/>
</dbReference>
<evidence type="ECO:0000256" key="5">
    <source>
        <dbReference type="ARBA" id="ARBA00023237"/>
    </source>
</evidence>
<dbReference type="KEGG" id="mod:AS202_03030"/>
<name>A0A0S7EHK5_9FLAO</name>
<keyword evidence="4" id="KW-0472">Membrane</keyword>
<evidence type="ECO:0000256" key="1">
    <source>
        <dbReference type="ARBA" id="ARBA00004442"/>
    </source>
</evidence>
<keyword evidence="3" id="KW-0732">Signal</keyword>
<evidence type="ECO:0000313" key="8">
    <source>
        <dbReference type="EMBL" id="ALU25192.1"/>
    </source>
</evidence>
<dbReference type="Gene3D" id="2.20.20.130">
    <property type="match status" value="1"/>
</dbReference>
<sequence>MKKIIFSILSVVLLSAGMTSCSDDRLDATLEGARDIESKPLVSATDLRAAVSGAYYRMVNYNYYGRDMVIFSEVRGDNAYAAAGFSNRFQNVSSFTLTPTHAFPSDTWKKIYEVISSANLAIGSNITIGDKTDINQGKAEALAIRALAHFDLLRLFGQQNVDNAGLAGLGVPYITQFGELDAKNYKRLSVREVRDLIYRDLDEALTLVNKIETKKTRFNAQSINGVKSRVALFFGAFDSADYNIAMESAEKALSLGGAVVQRSAYVASFRAEEPQSNSILELAQDNINNQGINGLSYIYSYLGYGDVVGIEENLKALFTDKTDIRSSEEMQGVNMVKGAPEYYRNFGKYTAVSSNIKVMRYEELIYNYAEAAVRTKSNVTRALELVNKVAEERYEGNPKAKFTSLTLETVLAERRKELVFEGFRFDDQMRNKENLGATPQSKDGIKYGDAKLAFPIPRSEINDSKIDQNKGY</sequence>
<dbReference type="Pfam" id="PF14322">
    <property type="entry name" value="SusD-like_3"/>
    <property type="match status" value="1"/>
</dbReference>
<dbReference type="Pfam" id="PF07980">
    <property type="entry name" value="SusD_RagB"/>
    <property type="match status" value="1"/>
</dbReference>
<dbReference type="GO" id="GO:0009279">
    <property type="term" value="C:cell outer membrane"/>
    <property type="evidence" value="ECO:0007669"/>
    <property type="project" value="UniProtKB-SubCell"/>
</dbReference>
<evidence type="ECO:0000256" key="4">
    <source>
        <dbReference type="ARBA" id="ARBA00023136"/>
    </source>
</evidence>
<keyword evidence="5" id="KW-0998">Cell outer membrane</keyword>
<dbReference type="SUPFAM" id="SSF48452">
    <property type="entry name" value="TPR-like"/>
    <property type="match status" value="1"/>
</dbReference>
<comment type="similarity">
    <text evidence="2">Belongs to the SusD family.</text>
</comment>
<accession>A0A0S7EHK5</accession>
<dbReference type="InterPro" id="IPR012944">
    <property type="entry name" value="SusD_RagB_dom"/>
</dbReference>
<dbReference type="InterPro" id="IPR011990">
    <property type="entry name" value="TPR-like_helical_dom_sf"/>
</dbReference>
<dbReference type="RefSeq" id="WP_006259624.1">
    <property type="nucleotide sequence ID" value="NZ_BCMQ01000005.1"/>
</dbReference>
<dbReference type="PROSITE" id="PS51257">
    <property type="entry name" value="PROKAR_LIPOPROTEIN"/>
    <property type="match status" value="1"/>
</dbReference>